<proteinExistence type="predicted"/>
<comment type="caution">
    <text evidence="4">The sequence shown here is derived from an EMBL/GenBank/DDBJ whole genome shotgun (WGS) entry which is preliminary data.</text>
</comment>
<evidence type="ECO:0000256" key="1">
    <source>
        <dbReference type="ARBA" id="ARBA00022614"/>
    </source>
</evidence>
<reference evidence="4 5" key="1">
    <citation type="journal article" date="2017" name="Mycologia">
        <title>Bifiguratus adelaidae, gen. et sp. nov., a new member of Mucoromycotina in endophytic and soil-dwelling habitats.</title>
        <authorList>
            <person name="Torres-Cruz T.J."/>
            <person name="Billingsley Tobias T.L."/>
            <person name="Almatruk M."/>
            <person name="Hesse C."/>
            <person name="Kuske C.R."/>
            <person name="Desiro A."/>
            <person name="Benucci G.M."/>
            <person name="Bonito G."/>
            <person name="Stajich J.E."/>
            <person name="Dunlap C."/>
            <person name="Arnold A.E."/>
            <person name="Porras-Alfaro A."/>
        </authorList>
    </citation>
    <scope>NUCLEOTIDE SEQUENCE [LARGE SCALE GENOMIC DNA]</scope>
    <source>
        <strain evidence="4 5">AZ0501</strain>
    </source>
</reference>
<dbReference type="InterPro" id="IPR001611">
    <property type="entry name" value="Leu-rich_rpt"/>
</dbReference>
<dbReference type="PANTHER" id="PTHR48051">
    <property type="match status" value="1"/>
</dbReference>
<dbReference type="Proteomes" id="UP000242875">
    <property type="component" value="Unassembled WGS sequence"/>
</dbReference>
<keyword evidence="1" id="KW-0433">Leucine-rich repeat</keyword>
<dbReference type="OrthoDB" id="660555at2759"/>
<evidence type="ECO:0000256" key="2">
    <source>
        <dbReference type="ARBA" id="ARBA00022737"/>
    </source>
</evidence>
<dbReference type="GO" id="GO:0005737">
    <property type="term" value="C:cytoplasm"/>
    <property type="evidence" value="ECO:0007669"/>
    <property type="project" value="TreeGrafter"/>
</dbReference>
<keyword evidence="2" id="KW-0677">Repeat</keyword>
<name>A0A261XW67_9FUNG</name>
<feature type="compositionally biased region" description="Basic residues" evidence="3">
    <location>
        <begin position="177"/>
        <end position="186"/>
    </location>
</feature>
<dbReference type="SMART" id="SM00369">
    <property type="entry name" value="LRR_TYP"/>
    <property type="match status" value="4"/>
</dbReference>
<dbReference type="EMBL" id="MVBO01000141">
    <property type="protein sequence ID" value="OZJ02602.1"/>
    <property type="molecule type" value="Genomic_DNA"/>
</dbReference>
<dbReference type="InterPro" id="IPR032675">
    <property type="entry name" value="LRR_dom_sf"/>
</dbReference>
<dbReference type="Gene3D" id="3.80.10.10">
    <property type="entry name" value="Ribonuclease Inhibitor"/>
    <property type="match status" value="2"/>
</dbReference>
<evidence type="ECO:0000313" key="4">
    <source>
        <dbReference type="EMBL" id="OZJ02602.1"/>
    </source>
</evidence>
<dbReference type="SUPFAM" id="SSF52058">
    <property type="entry name" value="L domain-like"/>
    <property type="match status" value="1"/>
</dbReference>
<accession>A0A261XW67</accession>
<dbReference type="PRINTS" id="PR00019">
    <property type="entry name" value="LEURICHRPT"/>
</dbReference>
<organism evidence="4 5">
    <name type="scientific">Bifiguratus adelaidae</name>
    <dbReference type="NCBI Taxonomy" id="1938954"/>
    <lineage>
        <taxon>Eukaryota</taxon>
        <taxon>Fungi</taxon>
        <taxon>Fungi incertae sedis</taxon>
        <taxon>Mucoromycota</taxon>
        <taxon>Mucoromycotina</taxon>
        <taxon>Endogonomycetes</taxon>
        <taxon>Endogonales</taxon>
        <taxon>Endogonales incertae sedis</taxon>
        <taxon>Bifiguratus</taxon>
    </lineage>
</organism>
<keyword evidence="5" id="KW-1185">Reference proteome</keyword>
<dbReference type="InterPro" id="IPR003591">
    <property type="entry name" value="Leu-rich_rpt_typical-subtyp"/>
</dbReference>
<dbReference type="PANTHER" id="PTHR48051:SF13">
    <property type="entry name" value="LEUCINE-RICH REPEAT-CONTAINING PROTEIN 30"/>
    <property type="match status" value="1"/>
</dbReference>
<dbReference type="Pfam" id="PF13516">
    <property type="entry name" value="LRR_6"/>
    <property type="match status" value="1"/>
</dbReference>
<dbReference type="InterPro" id="IPR050216">
    <property type="entry name" value="LRR_domain-containing"/>
</dbReference>
<feature type="compositionally biased region" description="Basic and acidic residues" evidence="3">
    <location>
        <begin position="166"/>
        <end position="176"/>
    </location>
</feature>
<feature type="region of interest" description="Disordered" evidence="3">
    <location>
        <begin position="165"/>
        <end position="203"/>
    </location>
</feature>
<gene>
    <name evidence="4" type="ORF">BZG36_03643</name>
</gene>
<dbReference type="InterPro" id="IPR025875">
    <property type="entry name" value="Leu-rich_rpt_4"/>
</dbReference>
<evidence type="ECO:0008006" key="6">
    <source>
        <dbReference type="Google" id="ProtNLM"/>
    </source>
</evidence>
<dbReference type="PROSITE" id="PS51450">
    <property type="entry name" value="LRR"/>
    <property type="match status" value="2"/>
</dbReference>
<dbReference type="AlphaFoldDB" id="A0A261XW67"/>
<dbReference type="SMART" id="SM00364">
    <property type="entry name" value="LRR_BAC"/>
    <property type="match status" value="5"/>
</dbReference>
<dbReference type="Pfam" id="PF12799">
    <property type="entry name" value="LRR_4"/>
    <property type="match status" value="1"/>
</dbReference>
<evidence type="ECO:0000313" key="5">
    <source>
        <dbReference type="Proteomes" id="UP000242875"/>
    </source>
</evidence>
<sequence length="524" mass="60189">MTSRTTRYEAAMATEPLETFLNEDASPESITYESKTSFLCRRRGKTTSCLRVQKEAAQLVQFLHDHGYVCTLTKTNNEVGMDYRPPHGSCGDGVSRKWTAFEPEGLPTPQPRLLTTLKKHLSFSRSSRPSLTLRVAHGSVGESKPNSITRLSHILSRDPRKKRKLWSFEKSKERQPHTYRKGRRRPLSTLSAPSPPSSPLLEPIEIRRRTLDLGWQDVRQDGDWKWKEVHRRSFIKTDDSLQGLSLSTSSMRPLFREQSLVQLLTTAPPPRTPSSLPSEDTLIVPPPEPVEMQDVRFLSLAHVHLTILPTVLAQHLVTLDLSYNQFKSFPEQLNHLWHLQYLDLSRNKLEHLTVITLPHLIHLDISHNRITELHLDTPHLQVLITSHNRLQRLPHSLSHCLHLKRLHVQHNDLVSLPSGLGKLSSLEQFTATWPDHNFTIEPSPSFPSLKLLPDFIERRLLQRFAHLVDQRLEQFHGTPRISRSRTPSHLTHTQPFPSLSALLEDHAHFKILSNVYTQIILTLQ</sequence>
<protein>
    <recommendedName>
        <fullName evidence="6">Ras-associating domain-containing protein</fullName>
    </recommendedName>
</protein>
<evidence type="ECO:0000256" key="3">
    <source>
        <dbReference type="SAM" id="MobiDB-lite"/>
    </source>
</evidence>